<dbReference type="AlphaFoldDB" id="A0A915U4K0"/>
<name>A0A915U4K0_9BACT</name>
<reference evidence="9" key="1">
    <citation type="submission" date="2020-12" db="EMBL/GenBank/DDBJ databases">
        <title>Desulfobium dissulfuricans gen. nov., sp. nov., a novel mesophilic, sulfate-reducing bacterium isolated from a deep-sea hydrothermal vent.</title>
        <authorList>
            <person name="Hashimoto Y."/>
            <person name="Tame A."/>
            <person name="Sawayama S."/>
            <person name="Miyazaki J."/>
            <person name="Takai K."/>
            <person name="Nakagawa S."/>
        </authorList>
    </citation>
    <scope>NUCLEOTIDE SEQUENCE</scope>
    <source>
        <strain evidence="9">GF1</strain>
    </source>
</reference>
<evidence type="ECO:0000313" key="10">
    <source>
        <dbReference type="Proteomes" id="UP001063350"/>
    </source>
</evidence>
<keyword evidence="2" id="KW-0479">Metal-binding</keyword>
<evidence type="ECO:0000313" key="9">
    <source>
        <dbReference type="EMBL" id="BCO07792.1"/>
    </source>
</evidence>
<keyword evidence="10" id="KW-1185">Reference proteome</keyword>
<accession>A0A915U4K0</accession>
<dbReference type="SMART" id="SM00987">
    <property type="entry name" value="UreE_C"/>
    <property type="match status" value="1"/>
</dbReference>
<dbReference type="InterPro" id="IPR036895">
    <property type="entry name" value="Uracil-DNA_glycosylase-like_sf"/>
</dbReference>
<dbReference type="GO" id="GO:0006281">
    <property type="term" value="P:DNA repair"/>
    <property type="evidence" value="ECO:0007669"/>
    <property type="project" value="UniProtKB-KW"/>
</dbReference>
<dbReference type="Proteomes" id="UP001063350">
    <property type="component" value="Chromosome"/>
</dbReference>
<evidence type="ECO:0000259" key="8">
    <source>
        <dbReference type="SMART" id="SM00986"/>
    </source>
</evidence>
<evidence type="ECO:0000256" key="2">
    <source>
        <dbReference type="ARBA" id="ARBA00022723"/>
    </source>
</evidence>
<dbReference type="Gene3D" id="3.40.470.10">
    <property type="entry name" value="Uracil-DNA glycosylase-like domain"/>
    <property type="match status" value="1"/>
</dbReference>
<dbReference type="GO" id="GO:0051539">
    <property type="term" value="F:4 iron, 4 sulfur cluster binding"/>
    <property type="evidence" value="ECO:0007669"/>
    <property type="project" value="UniProtKB-KW"/>
</dbReference>
<dbReference type="PANTHER" id="PTHR33693">
    <property type="entry name" value="TYPE-5 URACIL-DNA GLYCOSYLASE"/>
    <property type="match status" value="1"/>
</dbReference>
<evidence type="ECO:0000256" key="5">
    <source>
        <dbReference type="ARBA" id="ARBA00023004"/>
    </source>
</evidence>
<keyword evidence="6" id="KW-0411">Iron-sulfur</keyword>
<dbReference type="GO" id="GO:0046872">
    <property type="term" value="F:metal ion binding"/>
    <property type="evidence" value="ECO:0007669"/>
    <property type="project" value="UniProtKB-KW"/>
</dbReference>
<keyword evidence="5" id="KW-0408">Iron</keyword>
<evidence type="ECO:0000256" key="3">
    <source>
        <dbReference type="ARBA" id="ARBA00022763"/>
    </source>
</evidence>
<dbReference type="GO" id="GO:0097506">
    <property type="term" value="F:deaminated base DNA N-glycosylase activity"/>
    <property type="evidence" value="ECO:0007669"/>
    <property type="project" value="UniProtKB-ARBA"/>
</dbReference>
<dbReference type="InterPro" id="IPR005122">
    <property type="entry name" value="Uracil-DNA_glycosylase-like"/>
</dbReference>
<evidence type="ECO:0000256" key="4">
    <source>
        <dbReference type="ARBA" id="ARBA00022801"/>
    </source>
</evidence>
<sequence length="267" mass="30292">MSRSEEAALRLSPRNGTILLGEVRRLLRFHQQLGIFRYPASKALRSFLRRDRQPVVSGSAPLRPGFTPDRVMSEPLPEAGPLLAQLEEELARCTRCPLAKERRGVVPGQGSHRPRLVVVGDWSVQQGTFEAGLIWGREEDAMFWKMMAAIGLDRESVYVTNTVKCCSGKADISPACEQACRAWLERELAAFTPRVICGMGESAARILLDSRAPLVRLRGRFHRYRLARNNAIRIMPTFHPRFLLRHPEMKKAVWLDLQAIQRCLQAR</sequence>
<dbReference type="KEGG" id="ddu:GF1_01680"/>
<keyword evidence="3" id="KW-0227">DNA damage</keyword>
<evidence type="ECO:0000256" key="7">
    <source>
        <dbReference type="ARBA" id="ARBA00023204"/>
    </source>
</evidence>
<keyword evidence="4" id="KW-0378">Hydrolase</keyword>
<organism evidence="9 10">
    <name type="scientific">Desulfolithobacter dissulfuricans</name>
    <dbReference type="NCBI Taxonomy" id="2795293"/>
    <lineage>
        <taxon>Bacteria</taxon>
        <taxon>Pseudomonadati</taxon>
        <taxon>Thermodesulfobacteriota</taxon>
        <taxon>Desulfobulbia</taxon>
        <taxon>Desulfobulbales</taxon>
        <taxon>Desulfobulbaceae</taxon>
        <taxon>Desulfolithobacter</taxon>
    </lineage>
</organism>
<keyword evidence="1" id="KW-0004">4Fe-4S</keyword>
<dbReference type="PANTHER" id="PTHR33693:SF1">
    <property type="entry name" value="TYPE-4 URACIL-DNA GLYCOSYLASE"/>
    <property type="match status" value="1"/>
</dbReference>
<evidence type="ECO:0000256" key="6">
    <source>
        <dbReference type="ARBA" id="ARBA00023014"/>
    </source>
</evidence>
<gene>
    <name evidence="9" type="ORF">GF1_01680</name>
</gene>
<feature type="domain" description="Uracil-DNA glycosylase-like" evidence="8">
    <location>
        <begin position="107"/>
        <end position="258"/>
    </location>
</feature>
<evidence type="ECO:0000256" key="1">
    <source>
        <dbReference type="ARBA" id="ARBA00022485"/>
    </source>
</evidence>
<dbReference type="Pfam" id="PF03167">
    <property type="entry name" value="UDG"/>
    <property type="match status" value="1"/>
</dbReference>
<proteinExistence type="predicted"/>
<dbReference type="SUPFAM" id="SSF52141">
    <property type="entry name" value="Uracil-DNA glycosylase-like"/>
    <property type="match status" value="1"/>
</dbReference>
<dbReference type="InterPro" id="IPR051536">
    <property type="entry name" value="UDG_Type-4/5"/>
</dbReference>
<keyword evidence="7" id="KW-0234">DNA repair</keyword>
<dbReference type="EMBL" id="AP024233">
    <property type="protein sequence ID" value="BCO07792.1"/>
    <property type="molecule type" value="Genomic_DNA"/>
</dbReference>
<dbReference type="CDD" id="cd10030">
    <property type="entry name" value="UDG-F4_TTUDGA_SPO1dp_like"/>
    <property type="match status" value="1"/>
</dbReference>
<dbReference type="RefSeq" id="WP_267927734.1">
    <property type="nucleotide sequence ID" value="NZ_AP024233.1"/>
</dbReference>
<dbReference type="SMART" id="SM00986">
    <property type="entry name" value="UDG"/>
    <property type="match status" value="1"/>
</dbReference>
<protein>
    <submittedName>
        <fullName evidence="9">Uracil-DNA glycosylase</fullName>
    </submittedName>
</protein>